<gene>
    <name evidence="9" type="ORF">ENS59_05075</name>
</gene>
<comment type="subcellular location">
    <subcellularLocation>
        <location evidence="1">Membrane</location>
        <topology evidence="1">Multi-pass membrane protein</topology>
    </subcellularLocation>
</comment>
<dbReference type="GO" id="GO:0004252">
    <property type="term" value="F:serine-type endopeptidase activity"/>
    <property type="evidence" value="ECO:0007669"/>
    <property type="project" value="InterPro"/>
</dbReference>
<keyword evidence="3 7" id="KW-0812">Transmembrane</keyword>
<feature type="transmembrane region" description="Helical" evidence="7">
    <location>
        <begin position="181"/>
        <end position="203"/>
    </location>
</feature>
<keyword evidence="9" id="KW-0645">Protease</keyword>
<dbReference type="InterPro" id="IPR022764">
    <property type="entry name" value="Peptidase_S54_rhomboid_dom"/>
</dbReference>
<feature type="transmembrane region" description="Helical" evidence="7">
    <location>
        <begin position="219"/>
        <end position="236"/>
    </location>
</feature>
<sequence>MLPIGDDNTYRLRTPVVTWILLVLNIGVFIFFQGFGTDESVVFSYSMVPQEIFTGRDIVTPPTIVMDRFSGERYTVPGLGPTPVPVFLTILISMFMHGGIAHIAGNMLFLSIFGDNVEDRLGHFRFLLFYLVSGLVAAAAHLLVCFVTGDGLLTPTLGASGAISGIMGAYLLLFPGNRVRVLLFNIIPTTVSAVVVIGLWFIFQLINGLGYLGGTRGDGVAYAAHIGGFLYGFFRVRRYIPKRRRVRYYYY</sequence>
<feature type="transmembrane region" description="Helical" evidence="7">
    <location>
        <begin position="155"/>
        <end position="174"/>
    </location>
</feature>
<evidence type="ECO:0000256" key="7">
    <source>
        <dbReference type="SAM" id="Phobius"/>
    </source>
</evidence>
<evidence type="ECO:0000256" key="6">
    <source>
        <dbReference type="ARBA" id="ARBA00023136"/>
    </source>
</evidence>
<evidence type="ECO:0000256" key="4">
    <source>
        <dbReference type="ARBA" id="ARBA00022801"/>
    </source>
</evidence>
<dbReference type="SUPFAM" id="SSF144091">
    <property type="entry name" value="Rhomboid-like"/>
    <property type="match status" value="1"/>
</dbReference>
<reference evidence="9" key="1">
    <citation type="journal article" date="2020" name="mSystems">
        <title>Genome- and Community-Level Interaction Insights into Carbon Utilization and Element Cycling Functions of Hydrothermarchaeota in Hydrothermal Sediment.</title>
        <authorList>
            <person name="Zhou Z."/>
            <person name="Liu Y."/>
            <person name="Xu W."/>
            <person name="Pan J."/>
            <person name="Luo Z.H."/>
            <person name="Li M."/>
        </authorList>
    </citation>
    <scope>NUCLEOTIDE SEQUENCE [LARGE SCALE GENOMIC DNA]</scope>
    <source>
        <strain evidence="9">SpSt-503</strain>
    </source>
</reference>
<dbReference type="GO" id="GO:0016020">
    <property type="term" value="C:membrane"/>
    <property type="evidence" value="ECO:0007669"/>
    <property type="project" value="UniProtKB-SubCell"/>
</dbReference>
<evidence type="ECO:0000256" key="5">
    <source>
        <dbReference type="ARBA" id="ARBA00022989"/>
    </source>
</evidence>
<evidence type="ECO:0000256" key="2">
    <source>
        <dbReference type="ARBA" id="ARBA00009045"/>
    </source>
</evidence>
<evidence type="ECO:0000256" key="3">
    <source>
        <dbReference type="ARBA" id="ARBA00022692"/>
    </source>
</evidence>
<feature type="transmembrane region" description="Helical" evidence="7">
    <location>
        <begin position="126"/>
        <end position="149"/>
    </location>
</feature>
<dbReference type="PANTHER" id="PTHR43731:SF14">
    <property type="entry name" value="PRESENILIN-ASSOCIATED RHOMBOID-LIKE PROTEIN, MITOCHONDRIAL"/>
    <property type="match status" value="1"/>
</dbReference>
<evidence type="ECO:0000313" key="9">
    <source>
        <dbReference type="EMBL" id="HFH28870.1"/>
    </source>
</evidence>
<dbReference type="InterPro" id="IPR035952">
    <property type="entry name" value="Rhomboid-like_sf"/>
</dbReference>
<proteinExistence type="inferred from homology"/>
<organism evidence="9">
    <name type="scientific">Gracilinema caldarium</name>
    <dbReference type="NCBI Taxonomy" id="215591"/>
    <lineage>
        <taxon>Bacteria</taxon>
        <taxon>Pseudomonadati</taxon>
        <taxon>Spirochaetota</taxon>
        <taxon>Spirochaetia</taxon>
        <taxon>Spirochaetales</taxon>
        <taxon>Breznakiellaceae</taxon>
        <taxon>Gracilinema</taxon>
    </lineage>
</organism>
<dbReference type="AlphaFoldDB" id="A0A7C3EBZ2"/>
<protein>
    <submittedName>
        <fullName evidence="9">Rhomboid family intramembrane serine protease</fullName>
    </submittedName>
</protein>
<dbReference type="Gene3D" id="1.20.1540.10">
    <property type="entry name" value="Rhomboid-like"/>
    <property type="match status" value="1"/>
</dbReference>
<keyword evidence="6 7" id="KW-0472">Membrane</keyword>
<dbReference type="GO" id="GO:0006508">
    <property type="term" value="P:proteolysis"/>
    <property type="evidence" value="ECO:0007669"/>
    <property type="project" value="UniProtKB-KW"/>
</dbReference>
<comment type="caution">
    <text evidence="9">The sequence shown here is derived from an EMBL/GenBank/DDBJ whole genome shotgun (WGS) entry which is preliminary data.</text>
</comment>
<comment type="similarity">
    <text evidence="2">Belongs to the peptidase S54 family.</text>
</comment>
<dbReference type="EMBL" id="DSVL01000153">
    <property type="protein sequence ID" value="HFH28870.1"/>
    <property type="molecule type" value="Genomic_DNA"/>
</dbReference>
<feature type="domain" description="Peptidase S54 rhomboid" evidence="8">
    <location>
        <begin position="89"/>
        <end position="234"/>
    </location>
</feature>
<feature type="transmembrane region" description="Helical" evidence="7">
    <location>
        <begin position="86"/>
        <end position="114"/>
    </location>
</feature>
<evidence type="ECO:0000259" key="8">
    <source>
        <dbReference type="Pfam" id="PF01694"/>
    </source>
</evidence>
<dbReference type="InterPro" id="IPR050925">
    <property type="entry name" value="Rhomboid_protease_S54"/>
</dbReference>
<accession>A0A7C3EBZ2</accession>
<name>A0A7C3EBZ2_9SPIR</name>
<keyword evidence="5 7" id="KW-1133">Transmembrane helix</keyword>
<dbReference type="Pfam" id="PF01694">
    <property type="entry name" value="Rhomboid"/>
    <property type="match status" value="1"/>
</dbReference>
<keyword evidence="4" id="KW-0378">Hydrolase</keyword>
<feature type="transmembrane region" description="Helical" evidence="7">
    <location>
        <begin position="12"/>
        <end position="35"/>
    </location>
</feature>
<dbReference type="PANTHER" id="PTHR43731">
    <property type="entry name" value="RHOMBOID PROTEASE"/>
    <property type="match status" value="1"/>
</dbReference>
<evidence type="ECO:0000256" key="1">
    <source>
        <dbReference type="ARBA" id="ARBA00004141"/>
    </source>
</evidence>